<dbReference type="Gene3D" id="3.90.1340.10">
    <property type="entry name" value="Phage tail collar domain"/>
    <property type="match status" value="1"/>
</dbReference>
<organism evidence="3 4">
    <name type="scientific">Epilithonimonas lactis</name>
    <dbReference type="NCBI Taxonomy" id="421072"/>
    <lineage>
        <taxon>Bacteria</taxon>
        <taxon>Pseudomonadati</taxon>
        <taxon>Bacteroidota</taxon>
        <taxon>Flavobacteriia</taxon>
        <taxon>Flavobacteriales</taxon>
        <taxon>Weeksellaceae</taxon>
        <taxon>Chryseobacterium group</taxon>
        <taxon>Epilithonimonas</taxon>
    </lineage>
</organism>
<dbReference type="Pfam" id="PF07484">
    <property type="entry name" value="Collar"/>
    <property type="match status" value="1"/>
</dbReference>
<evidence type="ECO:0000256" key="1">
    <source>
        <dbReference type="SAM" id="MobiDB-lite"/>
    </source>
</evidence>
<feature type="domain" description="Phage tail collar" evidence="2">
    <location>
        <begin position="2"/>
        <end position="57"/>
    </location>
</feature>
<dbReference type="AlphaFoldDB" id="A0A085B965"/>
<gene>
    <name evidence="3" type="ORF">IO89_15940</name>
</gene>
<comment type="caution">
    <text evidence="3">The sequence shown here is derived from an EMBL/GenBank/DDBJ whole genome shotgun (WGS) entry which is preliminary data.</text>
</comment>
<protein>
    <recommendedName>
        <fullName evidence="2">Phage tail collar domain-containing protein</fullName>
    </recommendedName>
</protein>
<sequence>MGQISYVAFNFAPAGWADCNGQELSIAQYSALYSLLGTTYGGNGTSTFAVPNIQGRVMLSNGQGAGLPNYPLASTGGEEGHILTVAEMPQHTHLLKAVSSDGNVSNPSGALPANTKTLDKEYSTTPPTSGTMNASMTSIAGGNQPHPNIQPYVTFKCIIALQGIYPSRP</sequence>
<dbReference type="Proteomes" id="UP000028623">
    <property type="component" value="Unassembled WGS sequence"/>
</dbReference>
<evidence type="ECO:0000313" key="4">
    <source>
        <dbReference type="Proteomes" id="UP000028623"/>
    </source>
</evidence>
<reference evidence="3 4" key="1">
    <citation type="submission" date="2014-07" db="EMBL/GenBank/DDBJ databases">
        <title>Epilithonimonas lactis LMG 22401 Genome.</title>
        <authorList>
            <person name="Pipes S.E."/>
            <person name="Stropko S.J."/>
        </authorList>
    </citation>
    <scope>NUCLEOTIDE SEQUENCE [LARGE SCALE GENOMIC DNA]</scope>
    <source>
        <strain evidence="3 4">LMG 24401</strain>
    </source>
</reference>
<feature type="region of interest" description="Disordered" evidence="1">
    <location>
        <begin position="100"/>
        <end position="130"/>
    </location>
</feature>
<dbReference type="InterPro" id="IPR037053">
    <property type="entry name" value="Phage_tail_collar_dom_sf"/>
</dbReference>
<accession>A0A085B965</accession>
<evidence type="ECO:0000313" key="3">
    <source>
        <dbReference type="EMBL" id="KFC19010.1"/>
    </source>
</evidence>
<keyword evidence="4" id="KW-1185">Reference proteome</keyword>
<evidence type="ECO:0000259" key="2">
    <source>
        <dbReference type="Pfam" id="PF07484"/>
    </source>
</evidence>
<dbReference type="EMBL" id="JPLY01000005">
    <property type="protein sequence ID" value="KFC19010.1"/>
    <property type="molecule type" value="Genomic_DNA"/>
</dbReference>
<dbReference type="STRING" id="421072.SAMN04488097_3505"/>
<name>A0A085B965_9FLAO</name>
<dbReference type="InterPro" id="IPR011083">
    <property type="entry name" value="Phage_tail_collar_dom"/>
</dbReference>
<dbReference type="SUPFAM" id="SSF88874">
    <property type="entry name" value="Receptor-binding domain of short tail fibre protein gp12"/>
    <property type="match status" value="1"/>
</dbReference>
<dbReference type="eggNOG" id="COG4675">
    <property type="taxonomic scope" value="Bacteria"/>
</dbReference>
<proteinExistence type="predicted"/>